<protein>
    <submittedName>
        <fullName evidence="2">Uncharacterized protein</fullName>
    </submittedName>
</protein>
<reference evidence="2" key="1">
    <citation type="submission" date="2017-12" db="EMBL/GenBank/DDBJ databases">
        <title>Gene loss provides genomic basis for host adaptation in cereal stripe rust fungi.</title>
        <authorList>
            <person name="Xia C."/>
        </authorList>
    </citation>
    <scope>NUCLEOTIDE SEQUENCE [LARGE SCALE GENOMIC DNA]</scope>
    <source>
        <strain evidence="2">93-210</strain>
    </source>
</reference>
<evidence type="ECO:0000313" key="3">
    <source>
        <dbReference type="Proteomes" id="UP000239156"/>
    </source>
</evidence>
<feature type="compositionally biased region" description="Basic residues" evidence="1">
    <location>
        <begin position="154"/>
        <end position="163"/>
    </location>
</feature>
<feature type="region of interest" description="Disordered" evidence="1">
    <location>
        <begin position="240"/>
        <end position="364"/>
    </location>
</feature>
<feature type="compositionally biased region" description="Basic and acidic residues" evidence="1">
    <location>
        <begin position="311"/>
        <end position="324"/>
    </location>
</feature>
<proteinExistence type="predicted"/>
<dbReference type="VEuPathDB" id="FungiDB:PSHT_10808"/>
<name>A0A2S4USK5_9BASI</name>
<dbReference type="Proteomes" id="UP000239156">
    <property type="component" value="Unassembled WGS sequence"/>
</dbReference>
<feature type="compositionally biased region" description="Basic residues" evidence="1">
    <location>
        <begin position="252"/>
        <end position="263"/>
    </location>
</feature>
<evidence type="ECO:0000313" key="2">
    <source>
        <dbReference type="EMBL" id="POW00095.1"/>
    </source>
</evidence>
<keyword evidence="3" id="KW-1185">Reference proteome</keyword>
<evidence type="ECO:0000256" key="1">
    <source>
        <dbReference type="SAM" id="MobiDB-lite"/>
    </source>
</evidence>
<feature type="region of interest" description="Disordered" evidence="1">
    <location>
        <begin position="148"/>
        <end position="170"/>
    </location>
</feature>
<dbReference type="VEuPathDB" id="FungiDB:PSHT_00738"/>
<dbReference type="VEuPathDB" id="FungiDB:PSTT_13405"/>
<sequence>MKIGSRVPIISNSSNLSGHNWLARANQVNISPLKSRSVPVGPICNPQPCIENGQFFLPGISTVVDFGAVDGWTDLFWLSNLLYHQTVRSTKPPGCRTTRFGFSVQINKCLYDAFVKMPDDAHNKGDCVGISARVARVGEKLKLKRTGVGCQQHLKPKPRKRRRNSDDEDDPDVMIITAEQFLESVDVNHTHLACVWGDKHLTLSVRMLAQQAMHKMDQDAEDVKNGLNVAVNEEVQILGRPHLGNASQTAARLHRPRPKRACVKGRQPISHSSERESSVEPEDLGLQHQPEHPPAGSSSHEAPACAQHSRRSGEKAHPSQERQAIDPPSRHVGRGNERVESDADSMEGANAGQSSLDVADSTTMPTVTPAIPSMLTKYHAELEPICALYQSFINIESYIVALNAFKQLFSTQMARLADMSECSSRLSSEIEFKTTTGQTMLAWLKGQKREGPDVFFPGLHEPFYKPDVWQLPSRVDTGPAQATTKTPPATPLEKIFAVLCHPTESLQKRWAALFFQAVGLVGTDLDAIPIGEGDDGDGVPLPREIKAIQFFLHALAKSTSPTNKPTDSPPRTQAPRRYPTILIARVKYPRGEYQLPGTASQSNYYSKPHFALLATFAVSGVRGLIFSPATRNKFPSTHCFQLMAMVAKVAQMQPSPPHRPLEPVWKRLNAYICSIIQSTFFEDGFAPVTVSRYDVARYLVLDFCAHWLKCKPTKGNIFQLPGLRGGNTAKKIRNV</sequence>
<dbReference type="EMBL" id="PKSL01000186">
    <property type="protein sequence ID" value="POW00095.1"/>
    <property type="molecule type" value="Genomic_DNA"/>
</dbReference>
<comment type="caution">
    <text evidence="2">The sequence shown here is derived from an EMBL/GenBank/DDBJ whole genome shotgun (WGS) entry which is preliminary data.</text>
</comment>
<feature type="compositionally biased region" description="Polar residues" evidence="1">
    <location>
        <begin position="351"/>
        <end position="364"/>
    </location>
</feature>
<organism evidence="2 3">
    <name type="scientific">Puccinia striiformis</name>
    <dbReference type="NCBI Taxonomy" id="27350"/>
    <lineage>
        <taxon>Eukaryota</taxon>
        <taxon>Fungi</taxon>
        <taxon>Dikarya</taxon>
        <taxon>Basidiomycota</taxon>
        <taxon>Pucciniomycotina</taxon>
        <taxon>Pucciniomycetes</taxon>
        <taxon>Pucciniales</taxon>
        <taxon>Pucciniaceae</taxon>
        <taxon>Puccinia</taxon>
    </lineage>
</organism>
<gene>
    <name evidence="2" type="ORF">PSTT_13405</name>
</gene>
<accession>A0A2S4USK5</accession>
<dbReference type="AlphaFoldDB" id="A0A2S4USK5"/>